<evidence type="ECO:0000313" key="3">
    <source>
        <dbReference type="Proteomes" id="UP000800035"/>
    </source>
</evidence>
<dbReference type="AlphaFoldDB" id="A0A6A5U664"/>
<dbReference type="Proteomes" id="UP000800035">
    <property type="component" value="Unassembled WGS sequence"/>
</dbReference>
<keyword evidence="3" id="KW-1185">Reference proteome</keyword>
<feature type="compositionally biased region" description="Acidic residues" evidence="1">
    <location>
        <begin position="145"/>
        <end position="154"/>
    </location>
</feature>
<feature type="region of interest" description="Disordered" evidence="1">
    <location>
        <begin position="23"/>
        <end position="168"/>
    </location>
</feature>
<feature type="compositionally biased region" description="Polar residues" evidence="1">
    <location>
        <begin position="159"/>
        <end position="168"/>
    </location>
</feature>
<dbReference type="EMBL" id="ML976985">
    <property type="protein sequence ID" value="KAF1959342.1"/>
    <property type="molecule type" value="Genomic_DNA"/>
</dbReference>
<proteinExistence type="predicted"/>
<sequence>MCHLIQEDYWCPLYHKKEEYKLRGPPCGRHSGRDAHVYNPGTEGTCYPRGEQRGPNAQVSTERSAELCPQCKQRHSLYLPRNSGSPELPARASPETMDVDKTNPARSIRKTPPELARSGSSPQGPGWPDAPSLLPPFDEIHFDDGDLYDPPEEEDRLRAQQQERQQSR</sequence>
<reference evidence="2" key="1">
    <citation type="journal article" date="2020" name="Stud. Mycol.">
        <title>101 Dothideomycetes genomes: a test case for predicting lifestyles and emergence of pathogens.</title>
        <authorList>
            <person name="Haridas S."/>
            <person name="Albert R."/>
            <person name="Binder M."/>
            <person name="Bloem J."/>
            <person name="Labutti K."/>
            <person name="Salamov A."/>
            <person name="Andreopoulos B."/>
            <person name="Baker S."/>
            <person name="Barry K."/>
            <person name="Bills G."/>
            <person name="Bluhm B."/>
            <person name="Cannon C."/>
            <person name="Castanera R."/>
            <person name="Culley D."/>
            <person name="Daum C."/>
            <person name="Ezra D."/>
            <person name="Gonzalez J."/>
            <person name="Henrissat B."/>
            <person name="Kuo A."/>
            <person name="Liang C."/>
            <person name="Lipzen A."/>
            <person name="Lutzoni F."/>
            <person name="Magnuson J."/>
            <person name="Mondo S."/>
            <person name="Nolan M."/>
            <person name="Ohm R."/>
            <person name="Pangilinan J."/>
            <person name="Park H.-J."/>
            <person name="Ramirez L."/>
            <person name="Alfaro M."/>
            <person name="Sun H."/>
            <person name="Tritt A."/>
            <person name="Yoshinaga Y."/>
            <person name="Zwiers L.-H."/>
            <person name="Turgeon B."/>
            <person name="Goodwin S."/>
            <person name="Spatafora J."/>
            <person name="Crous P."/>
            <person name="Grigoriev I."/>
        </authorList>
    </citation>
    <scope>NUCLEOTIDE SEQUENCE</scope>
    <source>
        <strain evidence="2">CBS 675.92</strain>
    </source>
</reference>
<gene>
    <name evidence="2" type="ORF">CC80DRAFT_502375</name>
</gene>
<evidence type="ECO:0000256" key="1">
    <source>
        <dbReference type="SAM" id="MobiDB-lite"/>
    </source>
</evidence>
<organism evidence="2 3">
    <name type="scientific">Byssothecium circinans</name>
    <dbReference type="NCBI Taxonomy" id="147558"/>
    <lineage>
        <taxon>Eukaryota</taxon>
        <taxon>Fungi</taxon>
        <taxon>Dikarya</taxon>
        <taxon>Ascomycota</taxon>
        <taxon>Pezizomycotina</taxon>
        <taxon>Dothideomycetes</taxon>
        <taxon>Pleosporomycetidae</taxon>
        <taxon>Pleosporales</taxon>
        <taxon>Massarineae</taxon>
        <taxon>Massarinaceae</taxon>
        <taxon>Byssothecium</taxon>
    </lineage>
</organism>
<evidence type="ECO:0000313" key="2">
    <source>
        <dbReference type="EMBL" id="KAF1959342.1"/>
    </source>
</evidence>
<accession>A0A6A5U664</accession>
<name>A0A6A5U664_9PLEO</name>
<protein>
    <submittedName>
        <fullName evidence="2">Uncharacterized protein</fullName>
    </submittedName>
</protein>